<feature type="transmembrane region" description="Helical" evidence="1">
    <location>
        <begin position="324"/>
        <end position="339"/>
    </location>
</feature>
<feature type="transmembrane region" description="Helical" evidence="1">
    <location>
        <begin position="169"/>
        <end position="191"/>
    </location>
</feature>
<evidence type="ECO:0000313" key="2">
    <source>
        <dbReference type="EMBL" id="UOR13800.1"/>
    </source>
</evidence>
<sequence>MTILWMNLALVFGFALLAKLGAVSVQYNTVTWIRPNKLLITAALSSLVVVSGLRSNIGDTYFYKHTYEVNTFTWEFIQSQKDIGFGLLQMLLKYVSNDPQLLLITTAFITNSLVIVVLYNYSRMLELSIYVYITGGLFLVSMNGVRQALAAAIAFTAIKFLIEASFTKYMIVILFASLFHLSALILLPIYFLVQVKVWSKATIALIVFSILIVMGYEQFSALLFTAIEGTQYGGYEDFAEGGANLLRVAVDLVPLLIAYLGRNKLREIFPNSDVIINMCLIGCVFMVVATQNWIFARFNVYFGLYQLILVSWVVKLFRERDEKLVYYGIIVCYLVYFYYENVVNLNIIYKSNFL</sequence>
<proteinExistence type="predicted"/>
<feature type="transmembrane region" description="Helical" evidence="1">
    <location>
        <begin position="127"/>
        <end position="157"/>
    </location>
</feature>
<organism evidence="2 3">
    <name type="scientific">Halobacillus amylolyticus</name>
    <dbReference type="NCBI Taxonomy" id="2932259"/>
    <lineage>
        <taxon>Bacteria</taxon>
        <taxon>Bacillati</taxon>
        <taxon>Bacillota</taxon>
        <taxon>Bacilli</taxon>
        <taxon>Bacillales</taxon>
        <taxon>Bacillaceae</taxon>
        <taxon>Halobacillus</taxon>
    </lineage>
</organism>
<keyword evidence="1" id="KW-0812">Transmembrane</keyword>
<keyword evidence="1" id="KW-1133">Transmembrane helix</keyword>
<dbReference type="EMBL" id="CP095075">
    <property type="protein sequence ID" value="UOR13800.1"/>
    <property type="molecule type" value="Genomic_DNA"/>
</dbReference>
<dbReference type="RefSeq" id="WP_245035653.1">
    <property type="nucleotide sequence ID" value="NZ_CP095075.1"/>
</dbReference>
<reference evidence="2" key="1">
    <citation type="submission" date="2022-04" db="EMBL/GenBank/DDBJ databases">
        <title>Halobacillus sp. isolated from saltern.</title>
        <authorList>
            <person name="Won M."/>
            <person name="Lee C.-M."/>
            <person name="Woen H.-Y."/>
            <person name="Kwon S.-W."/>
        </authorList>
    </citation>
    <scope>NUCLEOTIDE SEQUENCE</scope>
    <source>
        <strain evidence="2">SSHM10-5</strain>
    </source>
</reference>
<feature type="transmembrane region" description="Helical" evidence="1">
    <location>
        <begin position="38"/>
        <end position="57"/>
    </location>
</feature>
<accession>A0ABY4HIR1</accession>
<evidence type="ECO:0000256" key="1">
    <source>
        <dbReference type="SAM" id="Phobius"/>
    </source>
</evidence>
<name>A0ABY4HIR1_9BACI</name>
<feature type="transmembrane region" description="Helical" evidence="1">
    <location>
        <begin position="101"/>
        <end position="121"/>
    </location>
</feature>
<protein>
    <submittedName>
        <fullName evidence="2">EpsG family protein</fullName>
    </submittedName>
</protein>
<feature type="transmembrane region" description="Helical" evidence="1">
    <location>
        <begin position="197"/>
        <end position="216"/>
    </location>
</feature>
<feature type="transmembrane region" description="Helical" evidence="1">
    <location>
        <begin position="274"/>
        <end position="294"/>
    </location>
</feature>
<feature type="transmembrane region" description="Helical" evidence="1">
    <location>
        <begin position="300"/>
        <end position="317"/>
    </location>
</feature>
<keyword evidence="1" id="KW-0472">Membrane</keyword>
<dbReference type="InterPro" id="IPR049458">
    <property type="entry name" value="EpsG-like"/>
</dbReference>
<evidence type="ECO:0000313" key="3">
    <source>
        <dbReference type="Proteomes" id="UP000830326"/>
    </source>
</evidence>
<keyword evidence="3" id="KW-1185">Reference proteome</keyword>
<dbReference type="Pfam" id="PF14897">
    <property type="entry name" value="EpsG"/>
    <property type="match status" value="1"/>
</dbReference>
<dbReference type="Proteomes" id="UP000830326">
    <property type="component" value="Chromosome"/>
</dbReference>
<gene>
    <name evidence="2" type="ORF">MUO15_10340</name>
</gene>